<dbReference type="EMBL" id="LBUU01000004">
    <property type="protein sequence ID" value="KKQ70620.1"/>
    <property type="molecule type" value="Genomic_DNA"/>
</dbReference>
<dbReference type="AlphaFoldDB" id="A0A0G0K5C0"/>
<comment type="caution">
    <text evidence="1">The sequence shown here is derived from an EMBL/GenBank/DDBJ whole genome shotgun (WGS) entry which is preliminary data.</text>
</comment>
<dbReference type="PATRIC" id="fig|1618638.3.peg.584"/>
<dbReference type="Proteomes" id="UP000034022">
    <property type="component" value="Unassembled WGS sequence"/>
</dbReference>
<reference evidence="1 2" key="1">
    <citation type="journal article" date="2015" name="Nature">
        <title>rRNA introns, odd ribosomes, and small enigmatic genomes across a large radiation of phyla.</title>
        <authorList>
            <person name="Brown C.T."/>
            <person name="Hug L.A."/>
            <person name="Thomas B.C."/>
            <person name="Sharon I."/>
            <person name="Castelle C.J."/>
            <person name="Singh A."/>
            <person name="Wilkins M.J."/>
            <person name="Williams K.H."/>
            <person name="Banfield J.F."/>
        </authorList>
    </citation>
    <scope>NUCLEOTIDE SEQUENCE [LARGE SCALE GENOMIC DNA]</scope>
</reference>
<evidence type="ECO:0000313" key="2">
    <source>
        <dbReference type="Proteomes" id="UP000034022"/>
    </source>
</evidence>
<protein>
    <submittedName>
        <fullName evidence="1">Uncharacterized protein</fullName>
    </submittedName>
</protein>
<name>A0A0G0K5C0_9BACT</name>
<organism evidence="1 2">
    <name type="scientific">Candidatus Falkowbacteria bacterium GW2011_GWE1_38_31</name>
    <dbReference type="NCBI Taxonomy" id="1618638"/>
    <lineage>
        <taxon>Bacteria</taxon>
        <taxon>Candidatus Falkowiibacteriota</taxon>
    </lineage>
</organism>
<gene>
    <name evidence="1" type="ORF">US91_C0004G0105</name>
</gene>
<accession>A0A0G0K5C0</accession>
<sequence length="496" mass="58174">MFKKLFLMALCVIFALGLLVSLPKIANAQNASYTFRSTIMGAGINQTGQYSYEISGAKSDFNVNESPYFLTRIFNISNVDKFQFKHEIRSASYSREIFSPVYNPNGQWWSEIYYWDELGKIPAGNYELTTYVSINGGYYKYERKTNFSVSNDNYYTPVVDQNTYRPYEDYQYYYAQSRNYTYNWTNVGKNIQKTGQYSYAIVNKTMNFNSNEDVYALAMVSNISGIDTFQIKFDIYANGNRYIRTNEVPTLWPRGQKWADNYSWANLGKLSNGYYEIRTHISINGGSYVKLNTQTINVGNSCENRNYNCSRDCSNSDKWNRRNNDCGRSCDYKPAYTYDWTRLNDSVKKTGTYRYDMSDRSNVFYSDESIKALTRISNINNIGFFQVKHDLYQNGTFKREYLGSSQKPDRNYWEYNYTQSDLGQLSEGDYMLKTYISVDGSSFQLVGTKNFSVKIKRISTQNSYHRNYNNDCGYRDWSQSDNYYYAERTRRYDCAR</sequence>
<proteinExistence type="predicted"/>
<evidence type="ECO:0000313" key="1">
    <source>
        <dbReference type="EMBL" id="KKQ70620.1"/>
    </source>
</evidence>